<dbReference type="InterPro" id="IPR001611">
    <property type="entry name" value="Leu-rich_rpt"/>
</dbReference>
<keyword evidence="8" id="KW-0675">Receptor</keyword>
<gene>
    <name evidence="12" type="primary">gb11325</name>
    <name evidence="12" type="ORF">PR202_gb11325</name>
</gene>
<dbReference type="Pfam" id="PF00560">
    <property type="entry name" value="LRR_1"/>
    <property type="match status" value="1"/>
</dbReference>
<reference evidence="12" key="1">
    <citation type="journal article" date="2018" name="DNA Res.">
        <title>Multiple hybrid de novo genome assembly of finger millet, an orphan allotetraploid crop.</title>
        <authorList>
            <person name="Hatakeyama M."/>
            <person name="Aluri S."/>
            <person name="Balachadran M.T."/>
            <person name="Sivarajan S.R."/>
            <person name="Patrignani A."/>
            <person name="Gruter S."/>
            <person name="Poveda L."/>
            <person name="Shimizu-Inatsugi R."/>
            <person name="Baeten J."/>
            <person name="Francoijs K.J."/>
            <person name="Nataraja K.N."/>
            <person name="Reddy Y.A.N."/>
            <person name="Phadnis S."/>
            <person name="Ravikumar R.L."/>
            <person name="Schlapbach R."/>
            <person name="Sreeman S.M."/>
            <person name="Shimizu K.K."/>
        </authorList>
    </citation>
    <scope>NUCLEOTIDE SEQUENCE</scope>
</reference>
<dbReference type="SUPFAM" id="SSF52058">
    <property type="entry name" value="L domain-like"/>
    <property type="match status" value="1"/>
</dbReference>
<evidence type="ECO:0000256" key="5">
    <source>
        <dbReference type="ARBA" id="ARBA00022737"/>
    </source>
</evidence>
<sequence length="313" mass="33393">MSSILRVVVLLVITVCIGGAPRRCAAAPRPTDSMDIRAMQAIAKSTGADKSLGWGVKSGDPCDGTWSGVRCNDDGRVTSIDASNGGLVGTLSGTDLSGLGALTSLDLSRNQIGDYLPALPEPLTELKNLNLSSNSFFDIPDYFFFSFPALETFAIDDNRVISGDIPEDLVRCPALRIFSANNVTLYGVFPEFLGNGTIFPALERLSLARNQLFGDMPLEAWNSSKIKFLDVSSQSVDDIDESFSDRLDFVTGMTDLVEIHIAGNSFYGPLPDLSGLANLKVFDAANNNLCGKLNFPQGVAVHVDGNPGVGKDC</sequence>
<keyword evidence="7" id="KW-0472">Membrane</keyword>
<comment type="caution">
    <text evidence="12">The sequence shown here is derived from an EMBL/GenBank/DDBJ whole genome shotgun (WGS) entry which is preliminary data.</text>
</comment>
<dbReference type="PANTHER" id="PTHR47986:SF32">
    <property type="entry name" value="LEUCINE-RICH REPEAT-CONTAINING N-TERMINAL PLANT-TYPE DOMAIN-CONTAINING PROTEIN"/>
    <property type="match status" value="1"/>
</dbReference>
<dbReference type="Gene3D" id="3.80.10.10">
    <property type="entry name" value="Ribonuclease Inhibitor"/>
    <property type="match status" value="1"/>
</dbReference>
<keyword evidence="6" id="KW-1133">Transmembrane helix</keyword>
<evidence type="ECO:0000313" key="13">
    <source>
        <dbReference type="Proteomes" id="UP001054889"/>
    </source>
</evidence>
<evidence type="ECO:0000256" key="6">
    <source>
        <dbReference type="ARBA" id="ARBA00022989"/>
    </source>
</evidence>
<organism evidence="12 13">
    <name type="scientific">Eleusine coracana subsp. coracana</name>
    <dbReference type="NCBI Taxonomy" id="191504"/>
    <lineage>
        <taxon>Eukaryota</taxon>
        <taxon>Viridiplantae</taxon>
        <taxon>Streptophyta</taxon>
        <taxon>Embryophyta</taxon>
        <taxon>Tracheophyta</taxon>
        <taxon>Spermatophyta</taxon>
        <taxon>Magnoliopsida</taxon>
        <taxon>Liliopsida</taxon>
        <taxon>Poales</taxon>
        <taxon>Poaceae</taxon>
        <taxon>PACMAD clade</taxon>
        <taxon>Chloridoideae</taxon>
        <taxon>Cynodonteae</taxon>
        <taxon>Eleusininae</taxon>
        <taxon>Eleusine</taxon>
    </lineage>
</organism>
<proteinExistence type="predicted"/>
<evidence type="ECO:0000256" key="9">
    <source>
        <dbReference type="ARBA" id="ARBA00023180"/>
    </source>
</evidence>
<evidence type="ECO:0000313" key="12">
    <source>
        <dbReference type="EMBL" id="GJN23659.1"/>
    </source>
</evidence>
<dbReference type="EMBL" id="BQKI01000076">
    <property type="protein sequence ID" value="GJN23659.1"/>
    <property type="molecule type" value="Genomic_DNA"/>
</dbReference>
<protein>
    <recommendedName>
        <fullName evidence="11">Leucine-rich repeat-containing N-terminal plant-type domain-containing protein</fullName>
    </recommendedName>
</protein>
<dbReference type="SMART" id="SM00369">
    <property type="entry name" value="LRR_TYP"/>
    <property type="match status" value="3"/>
</dbReference>
<name>A0AAV5EM88_ELECO</name>
<keyword evidence="9" id="KW-0325">Glycoprotein</keyword>
<dbReference type="PROSITE" id="PS51450">
    <property type="entry name" value="LRR"/>
    <property type="match status" value="1"/>
</dbReference>
<keyword evidence="5" id="KW-0677">Repeat</keyword>
<evidence type="ECO:0000256" key="3">
    <source>
        <dbReference type="ARBA" id="ARBA00022692"/>
    </source>
</evidence>
<evidence type="ECO:0000256" key="10">
    <source>
        <dbReference type="SAM" id="SignalP"/>
    </source>
</evidence>
<feature type="chain" id="PRO_5043562705" description="Leucine-rich repeat-containing N-terminal plant-type domain-containing protein" evidence="10">
    <location>
        <begin position="20"/>
        <end position="313"/>
    </location>
</feature>
<keyword evidence="13" id="KW-1185">Reference proteome</keyword>
<evidence type="ECO:0000259" key="11">
    <source>
        <dbReference type="Pfam" id="PF08263"/>
    </source>
</evidence>
<comment type="subcellular location">
    <subcellularLocation>
        <location evidence="1">Membrane</location>
        <topology evidence="1">Single-pass membrane protein</topology>
    </subcellularLocation>
</comment>
<keyword evidence="2" id="KW-0433">Leucine-rich repeat</keyword>
<evidence type="ECO:0000256" key="8">
    <source>
        <dbReference type="ARBA" id="ARBA00023170"/>
    </source>
</evidence>
<dbReference type="PANTHER" id="PTHR47986">
    <property type="entry name" value="OSJNBA0070M12.3 PROTEIN"/>
    <property type="match status" value="1"/>
</dbReference>
<keyword evidence="4 10" id="KW-0732">Signal</keyword>
<evidence type="ECO:0000256" key="2">
    <source>
        <dbReference type="ARBA" id="ARBA00022614"/>
    </source>
</evidence>
<dbReference type="GO" id="GO:0016020">
    <property type="term" value="C:membrane"/>
    <property type="evidence" value="ECO:0007669"/>
    <property type="project" value="UniProtKB-SubCell"/>
</dbReference>
<evidence type="ECO:0000256" key="7">
    <source>
        <dbReference type="ARBA" id="ARBA00023136"/>
    </source>
</evidence>
<keyword evidence="3" id="KW-0812">Transmembrane</keyword>
<dbReference type="Proteomes" id="UP001054889">
    <property type="component" value="Unassembled WGS sequence"/>
</dbReference>
<feature type="domain" description="Leucine-rich repeat-containing N-terminal plant-type" evidence="11">
    <location>
        <begin position="33"/>
        <end position="72"/>
    </location>
</feature>
<dbReference type="Pfam" id="PF08263">
    <property type="entry name" value="LRRNT_2"/>
    <property type="match status" value="1"/>
</dbReference>
<dbReference type="AlphaFoldDB" id="A0AAV5EM88"/>
<evidence type="ECO:0000256" key="4">
    <source>
        <dbReference type="ARBA" id="ARBA00022729"/>
    </source>
</evidence>
<dbReference type="InterPro" id="IPR032675">
    <property type="entry name" value="LRR_dom_sf"/>
</dbReference>
<dbReference type="InterPro" id="IPR003591">
    <property type="entry name" value="Leu-rich_rpt_typical-subtyp"/>
</dbReference>
<evidence type="ECO:0000256" key="1">
    <source>
        <dbReference type="ARBA" id="ARBA00004167"/>
    </source>
</evidence>
<reference evidence="12" key="2">
    <citation type="submission" date="2021-12" db="EMBL/GenBank/DDBJ databases">
        <title>Resequencing data analysis of finger millet.</title>
        <authorList>
            <person name="Hatakeyama M."/>
            <person name="Aluri S."/>
            <person name="Balachadran M.T."/>
            <person name="Sivarajan S.R."/>
            <person name="Poveda L."/>
            <person name="Shimizu-Inatsugi R."/>
            <person name="Schlapbach R."/>
            <person name="Sreeman S.M."/>
            <person name="Shimizu K.K."/>
        </authorList>
    </citation>
    <scope>NUCLEOTIDE SEQUENCE</scope>
</reference>
<accession>A0AAV5EM88</accession>
<feature type="signal peptide" evidence="10">
    <location>
        <begin position="1"/>
        <end position="19"/>
    </location>
</feature>
<dbReference type="InterPro" id="IPR013210">
    <property type="entry name" value="LRR_N_plant-typ"/>
</dbReference>
<dbReference type="InterPro" id="IPR052422">
    <property type="entry name" value="Auxin_Ser/Thr_Kinase"/>
</dbReference>